<dbReference type="Pfam" id="PF03772">
    <property type="entry name" value="Competence"/>
    <property type="match status" value="1"/>
</dbReference>
<dbReference type="InterPro" id="IPR001279">
    <property type="entry name" value="Metallo-B-lactamas"/>
</dbReference>
<dbReference type="InterPro" id="IPR052159">
    <property type="entry name" value="Competence_DNA_uptake"/>
</dbReference>
<evidence type="ECO:0000256" key="5">
    <source>
        <dbReference type="ARBA" id="ARBA00023136"/>
    </source>
</evidence>
<evidence type="ECO:0000256" key="1">
    <source>
        <dbReference type="ARBA" id="ARBA00004651"/>
    </source>
</evidence>
<dbReference type="InterPro" id="IPR004477">
    <property type="entry name" value="ComEC_N"/>
</dbReference>
<protein>
    <submittedName>
        <fullName evidence="9">Competence protein ComEC</fullName>
    </submittedName>
</protein>
<sequence>MFSNHFYKDIPSCWFFAAGLVVGIQLALLLSSWPPSEALILALPLALSLLRRKHWTLLGLLSGYTWLLLFLAWRMELAPSWQDTQAGVLIKGDILATSTSAGGRGTIQMRVLTCQRETGEPCQLAAKAAAPIRLNWYSAEPLPRPGEQWQLEARIRPLRSLKNEQVPSFTGNQLARGLVGRGYVGRSADIQKLQDARGLPAWRTQLLESQQAADLHPQGQRFLLALALGEGQALNHQDWQTLQKTGTVHLWVISGLHLGMLAGLLLWLARRLEFPWTAALVLSLLVAWGYAHLAGWGVATQRAAIMLAMGALILSGWRQLSPWTVFSLALIAVLVLNPLLVLTRGFWLSFGAVALLMFSLRGLRQAPAWKNLIRVQWVITLGLTPLLLWQSAHFSIWAPLVNLVAVPLVGLLLLPLSFASLLVSLLGGSWLAEFTSWLFAGTHLALTWVANLPALQIQQPTYLWIGLLGLLPPGFPGRWLAPLGLFLAFLPLPTAFPSLEDETWQVRVLDVGQGTAVLVESQGEQLLYDTGRSFPSGWAPVVNAIEPWLTAQGLNKIVISHDDIDHSGGLLPLLQRWPVETIIMSRPLAPNKPTQAQGQLCYAGQQWQLGALEILALWPPRPVDRRVEDEDSCVLLVRGEEHSLLLTGDAGTPEEAFFSQALPSLLKGQTLTLLQTGHHGSQTSTGNPLLEATRPQWALHTSGWRNAYGHPHASVVQRLYQHQVRQRDTGHHGSLHIQLEPGQEPQVSSWRQQNQPLWNWISHKPN</sequence>
<feature type="transmembrane region" description="Helical" evidence="7">
    <location>
        <begin position="404"/>
        <end position="425"/>
    </location>
</feature>
<proteinExistence type="predicted"/>
<feature type="transmembrane region" description="Helical" evidence="7">
    <location>
        <begin position="437"/>
        <end position="459"/>
    </location>
</feature>
<gene>
    <name evidence="9" type="ORF">SAMN05660443_0419</name>
</gene>
<evidence type="ECO:0000256" key="7">
    <source>
        <dbReference type="SAM" id="Phobius"/>
    </source>
</evidence>
<dbReference type="InterPro" id="IPR004797">
    <property type="entry name" value="Competence_ComEC/Rec2"/>
</dbReference>
<keyword evidence="10" id="KW-1185">Reference proteome</keyword>
<dbReference type="PANTHER" id="PTHR30619">
    <property type="entry name" value="DNA INTERNALIZATION/COMPETENCE PROTEIN COMEC/REC2"/>
    <property type="match status" value="1"/>
</dbReference>
<dbReference type="NCBIfam" id="TIGR00360">
    <property type="entry name" value="ComEC_N-term"/>
    <property type="match status" value="1"/>
</dbReference>
<evidence type="ECO:0000256" key="2">
    <source>
        <dbReference type="ARBA" id="ARBA00022475"/>
    </source>
</evidence>
<dbReference type="NCBIfam" id="TIGR00361">
    <property type="entry name" value="ComEC_Rec2"/>
    <property type="match status" value="1"/>
</dbReference>
<reference evidence="9 10" key="1">
    <citation type="submission" date="2016-10" db="EMBL/GenBank/DDBJ databases">
        <authorList>
            <person name="de Groot N.N."/>
        </authorList>
    </citation>
    <scope>NUCLEOTIDE SEQUENCE [LARGE SCALE GENOMIC DNA]</scope>
    <source>
        <strain evidence="9 10">DSM 18438</strain>
    </source>
</reference>
<dbReference type="GO" id="GO:0005886">
    <property type="term" value="C:plasma membrane"/>
    <property type="evidence" value="ECO:0007669"/>
    <property type="project" value="UniProtKB-SubCell"/>
</dbReference>
<keyword evidence="5 7" id="KW-0472">Membrane</keyword>
<name>A0A1I1E818_9GAMM</name>
<organism evidence="9 10">
    <name type="scientific">Marinospirillum celere</name>
    <dbReference type="NCBI Taxonomy" id="1122252"/>
    <lineage>
        <taxon>Bacteria</taxon>
        <taxon>Pseudomonadati</taxon>
        <taxon>Pseudomonadota</taxon>
        <taxon>Gammaproteobacteria</taxon>
        <taxon>Oceanospirillales</taxon>
        <taxon>Oceanospirillaceae</taxon>
        <taxon>Marinospirillum</taxon>
    </lineage>
</organism>
<feature type="transmembrane region" description="Helical" evidence="7">
    <location>
        <begin position="274"/>
        <end position="299"/>
    </location>
</feature>
<dbReference type="Proteomes" id="UP000199058">
    <property type="component" value="Unassembled WGS sequence"/>
</dbReference>
<feature type="domain" description="Metallo-beta-lactamase" evidence="8">
    <location>
        <begin position="513"/>
        <end position="678"/>
    </location>
</feature>
<dbReference type="OrthoDB" id="9761531at2"/>
<dbReference type="InterPro" id="IPR035681">
    <property type="entry name" value="ComA-like_MBL"/>
</dbReference>
<evidence type="ECO:0000313" key="9">
    <source>
        <dbReference type="EMBL" id="SFB83234.1"/>
    </source>
</evidence>
<keyword evidence="4 7" id="KW-1133">Transmembrane helix</keyword>
<dbReference type="CDD" id="cd07731">
    <property type="entry name" value="ComA-like_MBL-fold"/>
    <property type="match status" value="1"/>
</dbReference>
<dbReference type="SMART" id="SM00849">
    <property type="entry name" value="Lactamase_B"/>
    <property type="match status" value="1"/>
</dbReference>
<comment type="subcellular location">
    <subcellularLocation>
        <location evidence="1">Cell membrane</location>
        <topology evidence="1">Multi-pass membrane protein</topology>
    </subcellularLocation>
</comment>
<feature type="transmembrane region" description="Helical" evidence="7">
    <location>
        <begin position="248"/>
        <end position="268"/>
    </location>
</feature>
<dbReference type="STRING" id="1122252.SAMN05660443_0419"/>
<dbReference type="AlphaFoldDB" id="A0A1I1E818"/>
<dbReference type="RefSeq" id="WP_091958418.1">
    <property type="nucleotide sequence ID" value="NZ_FOLH01000001.1"/>
</dbReference>
<evidence type="ECO:0000259" key="8">
    <source>
        <dbReference type="SMART" id="SM00849"/>
    </source>
</evidence>
<dbReference type="EMBL" id="FOLH01000001">
    <property type="protein sequence ID" value="SFB83234.1"/>
    <property type="molecule type" value="Genomic_DNA"/>
</dbReference>
<feature type="region of interest" description="Disordered" evidence="6">
    <location>
        <begin position="724"/>
        <end position="751"/>
    </location>
</feature>
<evidence type="ECO:0000256" key="6">
    <source>
        <dbReference type="SAM" id="MobiDB-lite"/>
    </source>
</evidence>
<dbReference type="SUPFAM" id="SSF56281">
    <property type="entry name" value="Metallo-hydrolase/oxidoreductase"/>
    <property type="match status" value="1"/>
</dbReference>
<feature type="transmembrane region" description="Helical" evidence="7">
    <location>
        <begin position="12"/>
        <end position="34"/>
    </location>
</feature>
<dbReference type="InterPro" id="IPR036866">
    <property type="entry name" value="RibonucZ/Hydroxyglut_hydro"/>
</dbReference>
<evidence type="ECO:0000256" key="3">
    <source>
        <dbReference type="ARBA" id="ARBA00022692"/>
    </source>
</evidence>
<feature type="transmembrane region" description="Helical" evidence="7">
    <location>
        <begin position="375"/>
        <end position="398"/>
    </location>
</feature>
<accession>A0A1I1E818</accession>
<evidence type="ECO:0000313" key="10">
    <source>
        <dbReference type="Proteomes" id="UP000199058"/>
    </source>
</evidence>
<dbReference type="PANTHER" id="PTHR30619:SF1">
    <property type="entry name" value="RECOMBINATION PROTEIN 2"/>
    <property type="match status" value="1"/>
</dbReference>
<dbReference type="Pfam" id="PF00753">
    <property type="entry name" value="Lactamase_B"/>
    <property type="match status" value="1"/>
</dbReference>
<evidence type="ECO:0000256" key="4">
    <source>
        <dbReference type="ARBA" id="ARBA00022989"/>
    </source>
</evidence>
<feature type="transmembrane region" description="Helical" evidence="7">
    <location>
        <begin position="320"/>
        <end position="340"/>
    </location>
</feature>
<keyword evidence="2" id="KW-1003">Cell membrane</keyword>
<dbReference type="GO" id="GO:0030420">
    <property type="term" value="P:establishment of competence for transformation"/>
    <property type="evidence" value="ECO:0007669"/>
    <property type="project" value="InterPro"/>
</dbReference>
<keyword evidence="3 7" id="KW-0812">Transmembrane</keyword>
<feature type="transmembrane region" description="Helical" evidence="7">
    <location>
        <begin position="54"/>
        <end position="73"/>
    </location>
</feature>
<dbReference type="Gene3D" id="3.60.15.10">
    <property type="entry name" value="Ribonuclease Z/Hydroxyacylglutathione hydrolase-like"/>
    <property type="match status" value="1"/>
</dbReference>